<proteinExistence type="predicted"/>
<feature type="compositionally biased region" description="Low complexity" evidence="8">
    <location>
        <begin position="334"/>
        <end position="345"/>
    </location>
</feature>
<dbReference type="InterPro" id="IPR011016">
    <property type="entry name" value="Znf_RING-CH"/>
</dbReference>
<evidence type="ECO:0000313" key="11">
    <source>
        <dbReference type="EMBL" id="PPQ79300.1"/>
    </source>
</evidence>
<dbReference type="Proteomes" id="UP000283269">
    <property type="component" value="Unassembled WGS sequence"/>
</dbReference>
<comment type="subcellular location">
    <subcellularLocation>
        <location evidence="1">Membrane</location>
        <topology evidence="1">Multi-pass membrane protein</topology>
    </subcellularLocation>
</comment>
<evidence type="ECO:0000256" key="1">
    <source>
        <dbReference type="ARBA" id="ARBA00004141"/>
    </source>
</evidence>
<feature type="transmembrane region" description="Helical" evidence="9">
    <location>
        <begin position="107"/>
        <end position="136"/>
    </location>
</feature>
<comment type="caution">
    <text evidence="11">The sequence shown here is derived from an EMBL/GenBank/DDBJ whole genome shotgun (WGS) entry which is preliminary data.</text>
</comment>
<evidence type="ECO:0000256" key="6">
    <source>
        <dbReference type="ARBA" id="ARBA00022989"/>
    </source>
</evidence>
<evidence type="ECO:0000259" key="10">
    <source>
        <dbReference type="PROSITE" id="PS51292"/>
    </source>
</evidence>
<organism evidence="11 12">
    <name type="scientific">Psilocybe cyanescens</name>
    <dbReference type="NCBI Taxonomy" id="93625"/>
    <lineage>
        <taxon>Eukaryota</taxon>
        <taxon>Fungi</taxon>
        <taxon>Dikarya</taxon>
        <taxon>Basidiomycota</taxon>
        <taxon>Agaricomycotina</taxon>
        <taxon>Agaricomycetes</taxon>
        <taxon>Agaricomycetidae</taxon>
        <taxon>Agaricales</taxon>
        <taxon>Agaricineae</taxon>
        <taxon>Strophariaceae</taxon>
        <taxon>Psilocybe</taxon>
    </lineage>
</organism>
<keyword evidence="3" id="KW-0479">Metal-binding</keyword>
<dbReference type="EMBL" id="NHYD01003379">
    <property type="protein sequence ID" value="PPQ79300.1"/>
    <property type="molecule type" value="Genomic_DNA"/>
</dbReference>
<evidence type="ECO:0000256" key="7">
    <source>
        <dbReference type="ARBA" id="ARBA00023136"/>
    </source>
</evidence>
<evidence type="ECO:0000256" key="9">
    <source>
        <dbReference type="SAM" id="Phobius"/>
    </source>
</evidence>
<evidence type="ECO:0000256" key="5">
    <source>
        <dbReference type="ARBA" id="ARBA00022833"/>
    </source>
</evidence>
<accession>A0A409WLJ8</accession>
<evidence type="ECO:0000313" key="12">
    <source>
        <dbReference type="Proteomes" id="UP000283269"/>
    </source>
</evidence>
<keyword evidence="2 9" id="KW-0812">Transmembrane</keyword>
<dbReference type="InterPro" id="IPR013083">
    <property type="entry name" value="Znf_RING/FYVE/PHD"/>
</dbReference>
<dbReference type="STRING" id="93625.A0A409WLJ8"/>
<dbReference type="SMART" id="SM00744">
    <property type="entry name" value="RINGv"/>
    <property type="match status" value="1"/>
</dbReference>
<keyword evidence="6 9" id="KW-1133">Transmembrane helix</keyword>
<dbReference type="AlphaFoldDB" id="A0A409WLJ8"/>
<dbReference type="Gene3D" id="3.30.40.10">
    <property type="entry name" value="Zinc/RING finger domain, C3HC4 (zinc finger)"/>
    <property type="match status" value="1"/>
</dbReference>
<keyword evidence="5" id="KW-0862">Zinc</keyword>
<dbReference type="InParanoid" id="A0A409WLJ8"/>
<keyword evidence="7 9" id="KW-0472">Membrane</keyword>
<evidence type="ECO:0000256" key="3">
    <source>
        <dbReference type="ARBA" id="ARBA00022723"/>
    </source>
</evidence>
<reference evidence="11 12" key="1">
    <citation type="journal article" date="2018" name="Evol. Lett.">
        <title>Horizontal gene cluster transfer increased hallucinogenic mushroom diversity.</title>
        <authorList>
            <person name="Reynolds H.T."/>
            <person name="Vijayakumar V."/>
            <person name="Gluck-Thaler E."/>
            <person name="Korotkin H.B."/>
            <person name="Matheny P.B."/>
            <person name="Slot J.C."/>
        </authorList>
    </citation>
    <scope>NUCLEOTIDE SEQUENCE [LARGE SCALE GENOMIC DNA]</scope>
    <source>
        <strain evidence="11 12">2631</strain>
    </source>
</reference>
<dbReference type="GO" id="GO:0016020">
    <property type="term" value="C:membrane"/>
    <property type="evidence" value="ECO:0007669"/>
    <property type="project" value="UniProtKB-SubCell"/>
</dbReference>
<dbReference type="SUPFAM" id="SSF57850">
    <property type="entry name" value="RING/U-box"/>
    <property type="match status" value="1"/>
</dbReference>
<sequence length="542" mass="59451">MSVRVPTVNDLRVKLCYICREEEHAVSPQDSDGTAPRAWTHPCNCTLIAHEQCLLKWIQSSQSNASRAPNALKCPQCGTQYEMDSDEPLVLKFLSYGNKLLQRCGRWFTVFGAAAAVGIVGTTVYVCLTGYGAWALEKFIGKELFDLLLTDDPTNWPWSAYINLPLLPISLILSRFQTSSNSLVIPLLLFWPPATPALTSERSRQLQEYWSRPQNASRLSSGAGLGYGFGVGGAFGPKYHWPPPPMLFGLVGLPFIRALYQNCYARLYARLLATEMPAPRRMPRGGLRFNEGPFVIRIRANLDGVEGGNEGEGEGEVEQDGGAQPAGAGERPAQDANAADANANANADPNAAAVEAAEQLIEINASSLGRRIGGALIIPVIASSMGHLLFALSKHSRVLRVVLGIRQQQQQQQSAGLGIFGLPPWGRLSSLIRGGGDKGGDGYGGMDKPWAQMNLLQQARVSVRLFMSVFLGASKSWVDNDPVWWRNGIGFGLFVVVKDCIQLLHLWLAKRELESRRVKDRDFKGVDIRELDLLPSFFQRSS</sequence>
<protein>
    <recommendedName>
        <fullName evidence="10">RING-CH-type domain-containing protein</fullName>
    </recommendedName>
</protein>
<dbReference type="OrthoDB" id="5817083at2759"/>
<evidence type="ECO:0000256" key="8">
    <source>
        <dbReference type="SAM" id="MobiDB-lite"/>
    </source>
</evidence>
<evidence type="ECO:0000256" key="4">
    <source>
        <dbReference type="ARBA" id="ARBA00022771"/>
    </source>
</evidence>
<feature type="domain" description="RING-CH-type" evidence="10">
    <location>
        <begin position="8"/>
        <end position="84"/>
    </location>
</feature>
<feature type="compositionally biased region" description="Acidic residues" evidence="8">
    <location>
        <begin position="309"/>
        <end position="319"/>
    </location>
</feature>
<dbReference type="GO" id="GO:0008270">
    <property type="term" value="F:zinc ion binding"/>
    <property type="evidence" value="ECO:0007669"/>
    <property type="project" value="UniProtKB-KW"/>
</dbReference>
<evidence type="ECO:0000256" key="2">
    <source>
        <dbReference type="ARBA" id="ARBA00022692"/>
    </source>
</evidence>
<gene>
    <name evidence="11" type="ORF">CVT25_002577</name>
</gene>
<dbReference type="PANTHER" id="PTHR46283">
    <property type="entry name" value="E3 UBIQUITIN-PROTEIN LIGASE MARCH5"/>
    <property type="match status" value="1"/>
</dbReference>
<keyword evidence="4" id="KW-0863">Zinc-finger</keyword>
<feature type="region of interest" description="Disordered" evidence="8">
    <location>
        <begin position="305"/>
        <end position="345"/>
    </location>
</feature>
<name>A0A409WLJ8_PSICY</name>
<keyword evidence="12" id="KW-1185">Reference proteome</keyword>
<dbReference type="PROSITE" id="PS51292">
    <property type="entry name" value="ZF_RING_CH"/>
    <property type="match status" value="1"/>
</dbReference>